<accession>A0ABS8P7T5</accession>
<reference evidence="2 3" key="1">
    <citation type="submission" date="2021-11" db="EMBL/GenBank/DDBJ databases">
        <title>Draft genome sequence of Actinomycetospora sp. SF1 isolated from the rhizosphere soil.</title>
        <authorList>
            <person name="Duangmal K."/>
            <person name="Chantavorakit T."/>
        </authorList>
    </citation>
    <scope>NUCLEOTIDE SEQUENCE [LARGE SCALE GENOMIC DNA]</scope>
    <source>
        <strain evidence="2 3">TBRC 5722</strain>
    </source>
</reference>
<dbReference type="Proteomes" id="UP001199469">
    <property type="component" value="Unassembled WGS sequence"/>
</dbReference>
<evidence type="ECO:0008006" key="4">
    <source>
        <dbReference type="Google" id="ProtNLM"/>
    </source>
</evidence>
<sequence length="323" mass="36121">MPKRAKIDWRAVREAAPHGAIRRAELAELGVGSGTVAARTKSGMWEPGLRGQVRLQSGAPTEEERLDSALRLAGEGAVISGAAACRRYGLTKLPEGPTLLVLVPHERRRSDDGDVVLERTHRPPPAVVRGGFPCAPLERAVLDTARRMRRLDPVRALIAEAVQRGFTTEPRLSAELAVGSQRGSRFPRIALVEIRDGVRSAPEAWAREIALEMAAEESFPRVEWNRAIHLETGERLFDPDGWIDEVAVAWEIESVEYHLSPEDQERSYRRRALMNRHDVVLVEHRPSRLRTAKDEVKADLRAAYERAGRRPRPPLVAREAEAR</sequence>
<proteinExistence type="predicted"/>
<feature type="region of interest" description="Disordered" evidence="1">
    <location>
        <begin position="303"/>
        <end position="323"/>
    </location>
</feature>
<keyword evidence="3" id="KW-1185">Reference proteome</keyword>
<comment type="caution">
    <text evidence="2">The sequence shown here is derived from an EMBL/GenBank/DDBJ whole genome shotgun (WGS) entry which is preliminary data.</text>
</comment>
<evidence type="ECO:0000313" key="3">
    <source>
        <dbReference type="Proteomes" id="UP001199469"/>
    </source>
</evidence>
<gene>
    <name evidence="2" type="ORF">LQ327_06840</name>
</gene>
<dbReference type="RefSeq" id="WP_230730755.1">
    <property type="nucleotide sequence ID" value="NZ_JAJNDB010000001.1"/>
</dbReference>
<evidence type="ECO:0000256" key="1">
    <source>
        <dbReference type="SAM" id="MobiDB-lite"/>
    </source>
</evidence>
<protein>
    <recommendedName>
        <fullName evidence="4">AbiEi antitoxin of type IV toxin-antitoxin system</fullName>
    </recommendedName>
</protein>
<evidence type="ECO:0000313" key="2">
    <source>
        <dbReference type="EMBL" id="MCD2193104.1"/>
    </source>
</evidence>
<name>A0ABS8P7T5_9PSEU</name>
<organism evidence="2 3">
    <name type="scientific">Actinomycetospora endophytica</name>
    <dbReference type="NCBI Taxonomy" id="2291215"/>
    <lineage>
        <taxon>Bacteria</taxon>
        <taxon>Bacillati</taxon>
        <taxon>Actinomycetota</taxon>
        <taxon>Actinomycetes</taxon>
        <taxon>Pseudonocardiales</taxon>
        <taxon>Pseudonocardiaceae</taxon>
        <taxon>Actinomycetospora</taxon>
    </lineage>
</organism>
<dbReference type="EMBL" id="JAJNDB010000001">
    <property type="protein sequence ID" value="MCD2193104.1"/>
    <property type="molecule type" value="Genomic_DNA"/>
</dbReference>